<sequence length="99" mass="11725">MASRSESSTEPCKLCQRRTLRGTTEHHLIPRMCHSNKWFKKNFSRDQMRQTISVCRDCHGAIHRYIPKQKVLGRDFNTVEKLLAHDELAKFVRWVSKQV</sequence>
<dbReference type="EMBL" id="SJPN01000004">
    <property type="protein sequence ID" value="TWU02688.1"/>
    <property type="molecule type" value="Genomic_DNA"/>
</dbReference>
<dbReference type="PANTHER" id="PTHR37827">
    <property type="entry name" value="TUDOR DOMAIN-CONTAINING PROTEIN"/>
    <property type="match status" value="1"/>
</dbReference>
<dbReference type="RefSeq" id="WP_231742085.1">
    <property type="nucleotide sequence ID" value="NZ_CP151726.1"/>
</dbReference>
<reference evidence="1 2" key="1">
    <citation type="submission" date="2019-02" db="EMBL/GenBank/DDBJ databases">
        <title>Deep-cultivation of Planctomycetes and their phenomic and genomic characterization uncovers novel biology.</title>
        <authorList>
            <person name="Wiegand S."/>
            <person name="Jogler M."/>
            <person name="Boedeker C."/>
            <person name="Pinto D."/>
            <person name="Vollmers J."/>
            <person name="Rivas-Marin E."/>
            <person name="Kohn T."/>
            <person name="Peeters S.H."/>
            <person name="Heuer A."/>
            <person name="Rast P."/>
            <person name="Oberbeckmann S."/>
            <person name="Bunk B."/>
            <person name="Jeske O."/>
            <person name="Meyerdierks A."/>
            <person name="Storesund J.E."/>
            <person name="Kallscheuer N."/>
            <person name="Luecker S."/>
            <person name="Lage O.M."/>
            <person name="Pohl T."/>
            <person name="Merkel B.J."/>
            <person name="Hornburger P."/>
            <person name="Mueller R.-W."/>
            <person name="Bruemmer F."/>
            <person name="Labrenz M."/>
            <person name="Spormann A.M."/>
            <person name="Op Den Camp H."/>
            <person name="Overmann J."/>
            <person name="Amann R."/>
            <person name="Jetten M.S.M."/>
            <person name="Mascher T."/>
            <person name="Medema M.H."/>
            <person name="Devos D.P."/>
            <person name="Kaster A.-K."/>
            <person name="Ovreas L."/>
            <person name="Rohde M."/>
            <person name="Galperin M.Y."/>
            <person name="Jogler C."/>
        </authorList>
    </citation>
    <scope>NUCLEOTIDE SEQUENCE [LARGE SCALE GENOMIC DNA]</scope>
    <source>
        <strain evidence="1 2">Pla52n</strain>
    </source>
</reference>
<dbReference type="Proteomes" id="UP000320176">
    <property type="component" value="Unassembled WGS sequence"/>
</dbReference>
<organism evidence="1 2">
    <name type="scientific">Stieleria varia</name>
    <dbReference type="NCBI Taxonomy" id="2528005"/>
    <lineage>
        <taxon>Bacteria</taxon>
        <taxon>Pseudomonadati</taxon>
        <taxon>Planctomycetota</taxon>
        <taxon>Planctomycetia</taxon>
        <taxon>Pirellulales</taxon>
        <taxon>Pirellulaceae</taxon>
        <taxon>Stieleria</taxon>
    </lineage>
</organism>
<evidence type="ECO:0000313" key="1">
    <source>
        <dbReference type="EMBL" id="TWU02688.1"/>
    </source>
</evidence>
<proteinExistence type="predicted"/>
<dbReference type="PANTHER" id="PTHR37827:SF1">
    <property type="entry name" value="HNH DOMAIN-CONTAINING PROTEIN"/>
    <property type="match status" value="1"/>
</dbReference>
<evidence type="ECO:0000313" key="2">
    <source>
        <dbReference type="Proteomes" id="UP000320176"/>
    </source>
</evidence>
<comment type="caution">
    <text evidence="1">The sequence shown here is derived from an EMBL/GenBank/DDBJ whole genome shotgun (WGS) entry which is preliminary data.</text>
</comment>
<keyword evidence="2" id="KW-1185">Reference proteome</keyword>
<name>A0A5C6AT09_9BACT</name>
<gene>
    <name evidence="1" type="ORF">Pla52n_37460</name>
</gene>
<accession>A0A5C6AT09</accession>
<protein>
    <recommendedName>
        <fullName evidence="3">HNH domain-containing protein</fullName>
    </recommendedName>
</protein>
<dbReference type="AlphaFoldDB" id="A0A5C6AT09"/>
<evidence type="ECO:0008006" key="3">
    <source>
        <dbReference type="Google" id="ProtNLM"/>
    </source>
</evidence>